<dbReference type="AlphaFoldDB" id="A0A1X6XB91"/>
<reference evidence="6" key="1">
    <citation type="submission" date="2017-02" db="EMBL/GenBank/DDBJ databases">
        <authorList>
            <person name="Dridi B."/>
        </authorList>
    </citation>
    <scope>NUCLEOTIDE SEQUENCE [LARGE SCALE GENOMIC DNA]</scope>
    <source>
        <strain evidence="6">B Co 03.10</strain>
    </source>
</reference>
<dbReference type="InterPro" id="IPR015797">
    <property type="entry name" value="NUDIX_hydrolase-like_dom_sf"/>
</dbReference>
<dbReference type="PROSITE" id="PS00893">
    <property type="entry name" value="NUDIX_BOX"/>
    <property type="match status" value="1"/>
</dbReference>
<evidence type="ECO:0000256" key="2">
    <source>
        <dbReference type="ARBA" id="ARBA00022801"/>
    </source>
</evidence>
<dbReference type="GO" id="GO:0016787">
    <property type="term" value="F:hydrolase activity"/>
    <property type="evidence" value="ECO:0007669"/>
    <property type="project" value="UniProtKB-KW"/>
</dbReference>
<protein>
    <submittedName>
        <fullName evidence="5">MutT-like domain protein</fullName>
    </submittedName>
</protein>
<dbReference type="PANTHER" id="PTHR43736">
    <property type="entry name" value="ADP-RIBOSE PYROPHOSPHATASE"/>
    <property type="match status" value="1"/>
</dbReference>
<dbReference type="InterPro" id="IPR020084">
    <property type="entry name" value="NUDIX_hydrolase_CS"/>
</dbReference>
<sequence>MEFRDYDTRLAAYCVIVSRQDGRECILLSMLSADRTRWGSMWTLPGGGVEYDEGFEEAAVREVKEETGFDAEIVGMLGARTFTPQRRGDGEPGGRPFKSAAVIFEAVVTGGTLGTLEVGGSTEYAAWVPIDDVAPGPQAAGRLPDHTSAGPDRARDGVRVVSTVGYALDLWRRLQRTRSLPVT</sequence>
<dbReference type="SUPFAM" id="SSF55811">
    <property type="entry name" value="Nudix"/>
    <property type="match status" value="1"/>
</dbReference>
<dbReference type="Pfam" id="PF00293">
    <property type="entry name" value="NUDIX"/>
    <property type="match status" value="1"/>
</dbReference>
<feature type="domain" description="Nudix hydrolase" evidence="4">
    <location>
        <begin position="7"/>
        <end position="156"/>
    </location>
</feature>
<evidence type="ECO:0000259" key="4">
    <source>
        <dbReference type="PROSITE" id="PS51462"/>
    </source>
</evidence>
<keyword evidence="6" id="KW-1185">Reference proteome</keyword>
<proteinExistence type="inferred from homology"/>
<dbReference type="InterPro" id="IPR000086">
    <property type="entry name" value="NUDIX_hydrolase_dom"/>
</dbReference>
<dbReference type="InterPro" id="IPR020476">
    <property type="entry name" value="Nudix_hydrolase"/>
</dbReference>
<evidence type="ECO:0000313" key="6">
    <source>
        <dbReference type="Proteomes" id="UP000196581"/>
    </source>
</evidence>
<dbReference type="PRINTS" id="PR00502">
    <property type="entry name" value="NUDIXFAMILY"/>
</dbReference>
<dbReference type="CDD" id="cd02883">
    <property type="entry name" value="NUDIX_Hydrolase"/>
    <property type="match status" value="1"/>
</dbReference>
<dbReference type="PROSITE" id="PS51462">
    <property type="entry name" value="NUDIX"/>
    <property type="match status" value="1"/>
</dbReference>
<evidence type="ECO:0000313" key="5">
    <source>
        <dbReference type="EMBL" id="SLM96363.1"/>
    </source>
</evidence>
<dbReference type="Gene3D" id="3.90.79.10">
    <property type="entry name" value="Nucleoside Triphosphate Pyrophosphohydrolase"/>
    <property type="match status" value="1"/>
</dbReference>
<organism evidence="5 6">
    <name type="scientific">Brevibacterium yomogidense</name>
    <dbReference type="NCBI Taxonomy" id="946573"/>
    <lineage>
        <taxon>Bacteria</taxon>
        <taxon>Bacillati</taxon>
        <taxon>Actinomycetota</taxon>
        <taxon>Actinomycetes</taxon>
        <taxon>Micrococcales</taxon>
        <taxon>Brevibacteriaceae</taxon>
        <taxon>Brevibacterium</taxon>
    </lineage>
</organism>
<accession>A0A1X6XB91</accession>
<dbReference type="EMBL" id="FWFF01000008">
    <property type="protein sequence ID" value="SLM96363.1"/>
    <property type="molecule type" value="Genomic_DNA"/>
</dbReference>
<keyword evidence="2 3" id="KW-0378">Hydrolase</keyword>
<comment type="similarity">
    <text evidence="1 3">Belongs to the Nudix hydrolase family.</text>
</comment>
<evidence type="ECO:0000256" key="1">
    <source>
        <dbReference type="ARBA" id="ARBA00005582"/>
    </source>
</evidence>
<evidence type="ECO:0000256" key="3">
    <source>
        <dbReference type="RuleBase" id="RU003476"/>
    </source>
</evidence>
<dbReference type="Proteomes" id="UP000196581">
    <property type="component" value="Unassembled WGS sequence"/>
</dbReference>
<name>A0A1X6XB91_9MICO</name>
<dbReference type="RefSeq" id="WP_087006255.1">
    <property type="nucleotide sequence ID" value="NZ_FWFF01000008.1"/>
</dbReference>
<dbReference type="PANTHER" id="PTHR43736:SF1">
    <property type="entry name" value="DIHYDRONEOPTERIN TRIPHOSPHATE DIPHOSPHATASE"/>
    <property type="match status" value="1"/>
</dbReference>
<gene>
    <name evidence="5" type="ORF">FM105_05715</name>
</gene>